<gene>
    <name evidence="1" type="ORF">GPM918_LOCUS25801</name>
    <name evidence="2" type="ORF">SRO942_LOCUS25851</name>
</gene>
<dbReference type="EMBL" id="CAJOBC010011628">
    <property type="protein sequence ID" value="CAF4008859.1"/>
    <property type="molecule type" value="Genomic_DNA"/>
</dbReference>
<proteinExistence type="predicted"/>
<sequence>MDTRQRWRWRSTANLLEVQQLFRASTEEEYEEELNKTKTKWAPHFLKYFEKYIDQGRKQLGNMSVTDAV</sequence>
<dbReference type="Proteomes" id="UP000681722">
    <property type="component" value="Unassembled WGS sequence"/>
</dbReference>
<name>A0A814ZHX8_9BILA</name>
<reference evidence="1" key="1">
    <citation type="submission" date="2021-02" db="EMBL/GenBank/DDBJ databases">
        <authorList>
            <person name="Nowell W R."/>
        </authorList>
    </citation>
    <scope>NUCLEOTIDE SEQUENCE</scope>
</reference>
<protein>
    <submittedName>
        <fullName evidence="1">Uncharacterized protein</fullName>
    </submittedName>
</protein>
<keyword evidence="3" id="KW-1185">Reference proteome</keyword>
<dbReference type="Proteomes" id="UP000663829">
    <property type="component" value="Unassembled WGS sequence"/>
</dbReference>
<accession>A0A814ZHX8</accession>
<evidence type="ECO:0000313" key="3">
    <source>
        <dbReference type="Proteomes" id="UP000663829"/>
    </source>
</evidence>
<evidence type="ECO:0000313" key="1">
    <source>
        <dbReference type="EMBL" id="CAF1244059.1"/>
    </source>
</evidence>
<organism evidence="1 3">
    <name type="scientific">Didymodactylos carnosus</name>
    <dbReference type="NCBI Taxonomy" id="1234261"/>
    <lineage>
        <taxon>Eukaryota</taxon>
        <taxon>Metazoa</taxon>
        <taxon>Spiralia</taxon>
        <taxon>Gnathifera</taxon>
        <taxon>Rotifera</taxon>
        <taxon>Eurotatoria</taxon>
        <taxon>Bdelloidea</taxon>
        <taxon>Philodinida</taxon>
        <taxon>Philodinidae</taxon>
        <taxon>Didymodactylos</taxon>
    </lineage>
</organism>
<dbReference type="EMBL" id="CAJNOQ010010142">
    <property type="protein sequence ID" value="CAF1244059.1"/>
    <property type="molecule type" value="Genomic_DNA"/>
</dbReference>
<comment type="caution">
    <text evidence="1">The sequence shown here is derived from an EMBL/GenBank/DDBJ whole genome shotgun (WGS) entry which is preliminary data.</text>
</comment>
<evidence type="ECO:0000313" key="2">
    <source>
        <dbReference type="EMBL" id="CAF4008859.1"/>
    </source>
</evidence>
<dbReference type="AlphaFoldDB" id="A0A814ZHX8"/>